<dbReference type="InterPro" id="IPR011030">
    <property type="entry name" value="Lipovitellin_superhlx_dom"/>
</dbReference>
<dbReference type="Proteomes" id="UP000694680">
    <property type="component" value="Chromosome 4"/>
</dbReference>
<dbReference type="InterPro" id="IPR015255">
    <property type="entry name" value="Vitellinogen_open_b-sht"/>
</dbReference>
<dbReference type="GO" id="GO:0045735">
    <property type="term" value="F:nutrient reservoir activity"/>
    <property type="evidence" value="ECO:0007669"/>
    <property type="project" value="UniProtKB-KW"/>
</dbReference>
<dbReference type="SMART" id="SM00638">
    <property type="entry name" value="LPD_N"/>
    <property type="match status" value="1"/>
</dbReference>
<feature type="disulfide bond" evidence="6">
    <location>
        <begin position="155"/>
        <end position="181"/>
    </location>
</feature>
<evidence type="ECO:0000256" key="2">
    <source>
        <dbReference type="ARBA" id="ARBA00022729"/>
    </source>
</evidence>
<dbReference type="Gene3D" id="2.30.230.10">
    <property type="entry name" value="Lipovitellin, beta-sheet shell regions, chain A"/>
    <property type="match status" value="1"/>
</dbReference>
<feature type="signal peptide" evidence="7">
    <location>
        <begin position="1"/>
        <end position="15"/>
    </location>
</feature>
<accession>A0A8C5DB15</accession>
<evidence type="ECO:0000313" key="10">
    <source>
        <dbReference type="Proteomes" id="UP000694680"/>
    </source>
</evidence>
<dbReference type="Gene3D" id="1.25.10.20">
    <property type="entry name" value="Vitellinogen, superhelical"/>
    <property type="match status" value="1"/>
</dbReference>
<dbReference type="GO" id="GO:0071391">
    <property type="term" value="P:cellular response to estrogen stimulus"/>
    <property type="evidence" value="ECO:0007669"/>
    <property type="project" value="TreeGrafter"/>
</dbReference>
<dbReference type="Gene3D" id="2.20.50.20">
    <property type="entry name" value="Lipovitellin. Chain A, domain 3"/>
    <property type="match status" value="1"/>
</dbReference>
<evidence type="ECO:0000256" key="3">
    <source>
        <dbReference type="ARBA" id="ARBA00022761"/>
    </source>
</evidence>
<dbReference type="PANTHER" id="PTHR23345:SF29">
    <property type="entry name" value="VITELLOGENIN 3, PHOSVITINLESS"/>
    <property type="match status" value="1"/>
</dbReference>
<dbReference type="Pfam" id="PF01347">
    <property type="entry name" value="Vitellogenin_N"/>
    <property type="match status" value="1"/>
</dbReference>
<protein>
    <submittedName>
        <fullName evidence="9">Vitellogenin-like</fullName>
    </submittedName>
</protein>
<dbReference type="PROSITE" id="PS51211">
    <property type="entry name" value="VITELLOGENIN"/>
    <property type="match status" value="1"/>
</dbReference>
<evidence type="ECO:0000256" key="4">
    <source>
        <dbReference type="ARBA" id="ARBA00023157"/>
    </source>
</evidence>
<dbReference type="SUPFAM" id="SSF48431">
    <property type="entry name" value="Lipovitellin-phosvitin complex, superhelical domain"/>
    <property type="match status" value="1"/>
</dbReference>
<dbReference type="InterPro" id="IPR015258">
    <property type="entry name" value="Vitellinogen_b-sht_shell"/>
</dbReference>
<dbReference type="Gene3D" id="2.20.80.10">
    <property type="entry name" value="Lipovitellin-phosvitin complex, chain A, domain 4"/>
    <property type="match status" value="1"/>
</dbReference>
<dbReference type="GO" id="GO:0005319">
    <property type="term" value="F:lipid transporter activity"/>
    <property type="evidence" value="ECO:0007669"/>
    <property type="project" value="InterPro"/>
</dbReference>
<comment type="caution">
    <text evidence="6">Lacks conserved residue(s) required for the propagation of feature annotation.</text>
</comment>
<feature type="chain" id="PRO_5034886454" evidence="7">
    <location>
        <begin position="16"/>
        <end position="1278"/>
    </location>
</feature>
<dbReference type="SMART" id="SM01170">
    <property type="entry name" value="DUF1944"/>
    <property type="match status" value="1"/>
</dbReference>
<evidence type="ECO:0000256" key="6">
    <source>
        <dbReference type="PROSITE-ProRule" id="PRU00557"/>
    </source>
</evidence>
<dbReference type="Gene3D" id="2.20.90.10">
    <property type="entry name" value="Vitellinogen, beta-sheet shell domain"/>
    <property type="match status" value="1"/>
</dbReference>
<evidence type="ECO:0000256" key="1">
    <source>
        <dbReference type="ARBA" id="ARBA00022553"/>
    </source>
</evidence>
<proteinExistence type="predicted"/>
<feature type="domain" description="Vitellogenin" evidence="8">
    <location>
        <begin position="17"/>
        <end position="655"/>
    </location>
</feature>
<keyword evidence="5" id="KW-0325">Glycoprotein</keyword>
<organism evidence="9 10">
    <name type="scientific">Gouania willdenowi</name>
    <name type="common">Blunt-snouted clingfish</name>
    <name type="synonym">Lepadogaster willdenowi</name>
    <dbReference type="NCBI Taxonomy" id="441366"/>
    <lineage>
        <taxon>Eukaryota</taxon>
        <taxon>Metazoa</taxon>
        <taxon>Chordata</taxon>
        <taxon>Craniata</taxon>
        <taxon>Vertebrata</taxon>
        <taxon>Euteleostomi</taxon>
        <taxon>Actinopterygii</taxon>
        <taxon>Neopterygii</taxon>
        <taxon>Teleostei</taxon>
        <taxon>Neoteleostei</taxon>
        <taxon>Acanthomorphata</taxon>
        <taxon>Ovalentaria</taxon>
        <taxon>Blenniimorphae</taxon>
        <taxon>Blenniiformes</taxon>
        <taxon>Gobiesocoidei</taxon>
        <taxon>Gobiesocidae</taxon>
        <taxon>Gobiesocinae</taxon>
        <taxon>Gouania</taxon>
    </lineage>
</organism>
<dbReference type="InterPro" id="IPR015816">
    <property type="entry name" value="Vitellinogen_b-sht_N"/>
</dbReference>
<dbReference type="GO" id="GO:0032355">
    <property type="term" value="P:response to estradiol"/>
    <property type="evidence" value="ECO:0007669"/>
    <property type="project" value="TreeGrafter"/>
</dbReference>
<dbReference type="InterPro" id="IPR037088">
    <property type="entry name" value="Vitellinogen_b-sht_shell_sf"/>
</dbReference>
<evidence type="ECO:0000256" key="5">
    <source>
        <dbReference type="ARBA" id="ARBA00023180"/>
    </source>
</evidence>
<dbReference type="SMART" id="SM01169">
    <property type="entry name" value="DUF1943"/>
    <property type="match status" value="1"/>
</dbReference>
<keyword evidence="4 6" id="KW-1015">Disulfide bond</keyword>
<evidence type="ECO:0000313" key="9">
    <source>
        <dbReference type="Ensembl" id="ENSGWIP00000004488.1"/>
    </source>
</evidence>
<reference evidence="9" key="2">
    <citation type="submission" date="2025-08" db="UniProtKB">
        <authorList>
            <consortium name="Ensembl"/>
        </authorList>
    </citation>
    <scope>IDENTIFICATION</scope>
</reference>
<dbReference type="InterPro" id="IPR050733">
    <property type="entry name" value="Vitellogenin/Apolipophorin"/>
</dbReference>
<dbReference type="FunFam" id="2.20.50.20:FF:000005">
    <property type="entry name" value="Vitellogenin 3"/>
    <property type="match status" value="1"/>
</dbReference>
<keyword evidence="10" id="KW-1185">Reference proteome</keyword>
<dbReference type="InterPro" id="IPR015819">
    <property type="entry name" value="Lipid_transp_b-sht_shell"/>
</dbReference>
<dbReference type="PANTHER" id="PTHR23345">
    <property type="entry name" value="VITELLOGENIN-RELATED"/>
    <property type="match status" value="1"/>
</dbReference>
<dbReference type="SUPFAM" id="SSF56968">
    <property type="entry name" value="Lipovitellin-phosvitin complex, beta-sheet shell regions"/>
    <property type="match status" value="3"/>
</dbReference>
<gene>
    <name evidence="9" type="primary">vtg3</name>
</gene>
<evidence type="ECO:0000256" key="7">
    <source>
        <dbReference type="SAM" id="SignalP"/>
    </source>
</evidence>
<dbReference type="InterPro" id="IPR001747">
    <property type="entry name" value="Vitellogenin_N"/>
</dbReference>
<name>A0A8C5DB15_GOUWI</name>
<keyword evidence="3" id="KW-0758">Storage protein</keyword>
<reference evidence="9" key="1">
    <citation type="submission" date="2020-06" db="EMBL/GenBank/DDBJ databases">
        <authorList>
            <consortium name="Wellcome Sanger Institute Data Sharing"/>
        </authorList>
    </citation>
    <scope>NUCLEOTIDE SEQUENCE [LARGE SCALE GENOMIC DNA]</scope>
</reference>
<dbReference type="InterPro" id="IPR015817">
    <property type="entry name" value="Vitellinogen_open_b-sht_sub1"/>
</dbReference>
<reference evidence="9" key="3">
    <citation type="submission" date="2025-09" db="UniProtKB">
        <authorList>
            <consortium name="Ensembl"/>
        </authorList>
    </citation>
    <scope>IDENTIFICATION</scope>
</reference>
<evidence type="ECO:0000259" key="8">
    <source>
        <dbReference type="PROSITE" id="PS51211"/>
    </source>
</evidence>
<dbReference type="AlphaFoldDB" id="A0A8C5DB15"/>
<dbReference type="Pfam" id="PF09175">
    <property type="entry name" value="Vit_b-sht_shell"/>
    <property type="match status" value="1"/>
</dbReference>
<dbReference type="Pfam" id="PF09172">
    <property type="entry name" value="Vit_open_b-sht"/>
    <property type="match status" value="1"/>
</dbReference>
<dbReference type="Ensembl" id="ENSGWIT00000004814.1">
    <property type="protein sequence ID" value="ENSGWIP00000004488.1"/>
    <property type="gene ID" value="ENSGWIG00000000901.1"/>
</dbReference>
<sequence>MRGLLLCCLVALANLSFNPKKTYEYRYEGMVNFGLGAPNLVESGLKMMCKIKINGVSPQTFVLQISDLNFEEFNGLPKNDTFNSSAKLTQRIAAQLMKPFLFDYIRGHVSDIRASGDVSDTIVNIVRGVLDFLHFTVKTTQRVYELEEVGIHGMCHSQYATEENVDTKELTITQVVDVDNCREKAAQFKGMATAVPDKFSRQRGASVISTLRYVYSVKPTAEGGLITKAQGLERQHFSPFNVKGGNFKMQAKKELVLLSVTDTSRAITYGPMESRGNIVYKFFNSEAHVPIMMQDLQEPIPKAIELIRRLAQVNSYQIDSTTTEETIKLYQLLRMIPYEGLQTMWVEFSGNNELRRWFLDMIVEINDARVLKFLEARFKARDLSTNEALQTLLLVFDHLQALPELVENAKAFLDMPFTRSNVLLRQTVVLSYGSLVYKYCANYTTCPVPAVQPLLDLATESLRQSNAPDMVLALKALGNAGHPASIKTIIRFLPGVSATPVDLPPRVLSAAVQSMRLIAARDPHSVQDITLNLFLQKELPTEIRMLAFMILFESNPSMALVSTVTAHLLQEHDLHVASFAYTYLENVAKSKTPENYQISTAGSLALKLLAPKFGRLSYSYSRAGRMDWFDDNYLIGTAVEVLMLKSATSFFPTEMMTKSKFYVIGRILQLMEFGIRADGLKELFGTTIPGFNGDYSFNDFLAIFKSLQNWEVMPNDRPVISAYTRTSGQEWFFADVNKDLIRNIIMAVHPAEDSKSPLWAAVEGLQKGFSWHWTKPFLIFEARYFQATTLGLPLEISKYYQTVNGITVNAKATINPPLNGKLTQLLHSDISVESDGFIGFTKDFWVFYGINTELFQCGSEFKSKMPLSIPYKVTAKLNMREKKFELDIPALKKEIEILSVSSNVYAVTRNIEELALARLTPMIPDSFFTNDEIVTGVPPVARAEPGKVQNKWHPKSKLRVESNTYGVGVSIESELKRLYYHEEYPLYYFLGYTHMALKITPAQAGKSLDRIHFEINAGASKQPLSMHQMLATLKQMSQVCFWPSSLSFIAVAALLLLPLSVLSECCLQEAMKKLSSDPASAGLSSTPEPVVGVKVYAMSSTQKPEGYDASVYHTAEAGAISAQLIVSQVADETNWKMCVDTSVDRQAVAKAHIRWGSECQSYEMSIITAPAVLPSMRPALTTKVHWPKIPDSLVDIGRRFESYIPGMALFLGFSEQQEKNASQEVSASIGASAADSIDVMIKLPEYTIYRQAIPFPVQSIIYREQNIRNSTTEEIGRA</sequence>
<keyword evidence="1" id="KW-0597">Phosphoprotein</keyword>
<keyword evidence="2 7" id="KW-0732">Signal</keyword>